<name>A0A9D2G3N2_9LACT</name>
<dbReference type="EMBL" id="DXAZ01000141">
    <property type="protein sequence ID" value="HIZ71775.1"/>
    <property type="molecule type" value="Genomic_DNA"/>
</dbReference>
<protein>
    <submittedName>
        <fullName evidence="1">Uncharacterized protein</fullName>
    </submittedName>
</protein>
<reference evidence="1" key="2">
    <citation type="submission" date="2021-04" db="EMBL/GenBank/DDBJ databases">
        <authorList>
            <person name="Gilroy R."/>
        </authorList>
    </citation>
    <scope>NUCLEOTIDE SEQUENCE</scope>
    <source>
        <strain evidence="1">CHK169-4300</strain>
    </source>
</reference>
<accession>A0A9D2G3N2</accession>
<evidence type="ECO:0000313" key="2">
    <source>
        <dbReference type="Proteomes" id="UP000824106"/>
    </source>
</evidence>
<proteinExistence type="predicted"/>
<reference evidence="1" key="1">
    <citation type="journal article" date="2021" name="PeerJ">
        <title>Extensive microbial diversity within the chicken gut microbiome revealed by metagenomics and culture.</title>
        <authorList>
            <person name="Gilroy R."/>
            <person name="Ravi A."/>
            <person name="Getino M."/>
            <person name="Pursley I."/>
            <person name="Horton D.L."/>
            <person name="Alikhan N.F."/>
            <person name="Baker D."/>
            <person name="Gharbi K."/>
            <person name="Hall N."/>
            <person name="Watson M."/>
            <person name="Adriaenssens E.M."/>
            <person name="Foster-Nyarko E."/>
            <person name="Jarju S."/>
            <person name="Secka A."/>
            <person name="Antonio M."/>
            <person name="Oren A."/>
            <person name="Chaudhuri R.R."/>
            <person name="La Ragione R."/>
            <person name="Hildebrand F."/>
            <person name="Pallen M.J."/>
        </authorList>
    </citation>
    <scope>NUCLEOTIDE SEQUENCE</scope>
    <source>
        <strain evidence="1">CHK169-4300</strain>
    </source>
</reference>
<evidence type="ECO:0000313" key="1">
    <source>
        <dbReference type="EMBL" id="HIZ71775.1"/>
    </source>
</evidence>
<sequence>MAKKSTTEHRKIPLKEDFMMTKTISARIYGYLQCKSYLTEDKRRYVLMTDCTPTTIQRGMLEKNGNMNPQSISLGTIKSGISLFKKSELIVQGEVIIKGSKKKCYYLPEEKSHFQLIELDTLRYLVNTSNSEVIKVYAYLLNKSQNFVNYSFTGKELAIAIGYDYKQKNTKNKIKDIILFLENNGLLVKSNYYEKVGQNGSLPVPRMRIVEVNTKVKGA</sequence>
<comment type="caution">
    <text evidence="1">The sequence shown here is derived from an EMBL/GenBank/DDBJ whole genome shotgun (WGS) entry which is preliminary data.</text>
</comment>
<dbReference type="Proteomes" id="UP000824106">
    <property type="component" value="Unassembled WGS sequence"/>
</dbReference>
<dbReference type="AlphaFoldDB" id="A0A9D2G3N2"/>
<organism evidence="1 2">
    <name type="scientific">Candidatus Atopostipes pullistercoris</name>
    <dbReference type="NCBI Taxonomy" id="2838467"/>
    <lineage>
        <taxon>Bacteria</taxon>
        <taxon>Bacillati</taxon>
        <taxon>Bacillota</taxon>
        <taxon>Bacilli</taxon>
        <taxon>Lactobacillales</taxon>
        <taxon>Carnobacteriaceae</taxon>
        <taxon>Atopostipes</taxon>
    </lineage>
</organism>
<gene>
    <name evidence="1" type="ORF">H9808_08455</name>
</gene>